<evidence type="ECO:0000313" key="4">
    <source>
        <dbReference type="EnsemblMetazoa" id="Aqu2.1.40907_001"/>
    </source>
</evidence>
<evidence type="ECO:0000313" key="5">
    <source>
        <dbReference type="Proteomes" id="UP000007879"/>
    </source>
</evidence>
<proteinExistence type="predicted"/>
<accession>A0A1X7VLG0</accession>
<name>A0A1X7VLG0_AMPQE</name>
<dbReference type="EnsemblMetazoa" id="Aqu2.1.40907_001">
    <property type="protein sequence ID" value="Aqu2.1.40907_001"/>
    <property type="gene ID" value="Aqu2.1.40907"/>
</dbReference>
<gene>
    <name evidence="4" type="primary">100641665</name>
</gene>
<dbReference type="KEGG" id="aqu:100641665"/>
<feature type="domain" description="VTT" evidence="3">
    <location>
        <begin position="159"/>
        <end position="272"/>
    </location>
</feature>
<feature type="transmembrane region" description="Helical" evidence="2">
    <location>
        <begin position="135"/>
        <end position="160"/>
    </location>
</feature>
<dbReference type="InParanoid" id="A0A1X7VLG0"/>
<evidence type="ECO:0000256" key="2">
    <source>
        <dbReference type="SAM" id="Phobius"/>
    </source>
</evidence>
<dbReference type="OMA" id="CITRVAK"/>
<dbReference type="PANTHER" id="PTHR46593:SF1">
    <property type="entry name" value="TRANSMEMBRANE PROTEIN 64"/>
    <property type="match status" value="1"/>
</dbReference>
<evidence type="ECO:0000256" key="1">
    <source>
        <dbReference type="SAM" id="MobiDB-lite"/>
    </source>
</evidence>
<dbReference type="InterPro" id="IPR032816">
    <property type="entry name" value="VTT_dom"/>
</dbReference>
<feature type="transmembrane region" description="Helical" evidence="2">
    <location>
        <begin position="101"/>
        <end position="123"/>
    </location>
</feature>
<feature type="transmembrane region" description="Helical" evidence="2">
    <location>
        <begin position="166"/>
        <end position="192"/>
    </location>
</feature>
<keyword evidence="5" id="KW-1185">Reference proteome</keyword>
<feature type="region of interest" description="Disordered" evidence="1">
    <location>
        <begin position="1"/>
        <end position="43"/>
    </location>
</feature>
<reference evidence="4" key="2">
    <citation type="submission" date="2017-05" db="UniProtKB">
        <authorList>
            <consortium name="EnsemblMetazoa"/>
        </authorList>
    </citation>
    <scope>IDENTIFICATION</scope>
</reference>
<dbReference type="STRING" id="400682.A0A1X7VLG0"/>
<reference evidence="5" key="1">
    <citation type="journal article" date="2010" name="Nature">
        <title>The Amphimedon queenslandica genome and the evolution of animal complexity.</title>
        <authorList>
            <person name="Srivastava M."/>
            <person name="Simakov O."/>
            <person name="Chapman J."/>
            <person name="Fahey B."/>
            <person name="Gauthier M.E."/>
            <person name="Mitros T."/>
            <person name="Richards G.S."/>
            <person name="Conaco C."/>
            <person name="Dacre M."/>
            <person name="Hellsten U."/>
            <person name="Larroux C."/>
            <person name="Putnam N.H."/>
            <person name="Stanke M."/>
            <person name="Adamska M."/>
            <person name="Darling A."/>
            <person name="Degnan S.M."/>
            <person name="Oakley T.H."/>
            <person name="Plachetzki D.C."/>
            <person name="Zhai Y."/>
            <person name="Adamski M."/>
            <person name="Calcino A."/>
            <person name="Cummins S.F."/>
            <person name="Goodstein D.M."/>
            <person name="Harris C."/>
            <person name="Jackson D.J."/>
            <person name="Leys S.P."/>
            <person name="Shu S."/>
            <person name="Woodcroft B.J."/>
            <person name="Vervoort M."/>
            <person name="Kosik K.S."/>
            <person name="Manning G."/>
            <person name="Degnan B.M."/>
            <person name="Rokhsar D.S."/>
        </authorList>
    </citation>
    <scope>NUCLEOTIDE SEQUENCE [LARGE SCALE GENOMIC DNA]</scope>
</reference>
<dbReference type="GO" id="GO:0005783">
    <property type="term" value="C:endoplasmic reticulum"/>
    <property type="evidence" value="ECO:0007669"/>
    <property type="project" value="TreeGrafter"/>
</dbReference>
<keyword evidence="2" id="KW-1133">Transmembrane helix</keyword>
<dbReference type="InterPro" id="IPR053069">
    <property type="entry name" value="TVP38/TMEM64"/>
</dbReference>
<organism evidence="4">
    <name type="scientific">Amphimedon queenslandica</name>
    <name type="common">Sponge</name>
    <dbReference type="NCBI Taxonomy" id="400682"/>
    <lineage>
        <taxon>Eukaryota</taxon>
        <taxon>Metazoa</taxon>
        <taxon>Porifera</taxon>
        <taxon>Demospongiae</taxon>
        <taxon>Heteroscleromorpha</taxon>
        <taxon>Haplosclerida</taxon>
        <taxon>Niphatidae</taxon>
        <taxon>Amphimedon</taxon>
    </lineage>
</organism>
<dbReference type="Proteomes" id="UP000007879">
    <property type="component" value="Unassembled WGS sequence"/>
</dbReference>
<keyword evidence="2" id="KW-0472">Membrane</keyword>
<dbReference type="AlphaFoldDB" id="A0A1X7VLG0"/>
<protein>
    <recommendedName>
        <fullName evidence="3">VTT domain-containing protein</fullName>
    </recommendedName>
</protein>
<dbReference type="Pfam" id="PF09335">
    <property type="entry name" value="VTT_dom"/>
    <property type="match status" value="1"/>
</dbReference>
<dbReference type="PANTHER" id="PTHR46593">
    <property type="entry name" value="TRANSMEMBRANE PROTEIN 64"/>
    <property type="match status" value="1"/>
</dbReference>
<feature type="transmembrane region" description="Helical" evidence="2">
    <location>
        <begin position="287"/>
        <end position="306"/>
    </location>
</feature>
<dbReference type="EnsemblMetazoa" id="XM_003383746.3">
    <property type="protein sequence ID" value="XP_003383794.1"/>
    <property type="gene ID" value="LOC100641665"/>
</dbReference>
<sequence length="330" mass="36064">MADKETALPLDSSEVPKHILISPSPSERSLAAPENSNDESPHLFPGPLWPLDDIDCTGSLAANTPTDASPRGDAGEEARRFSISSCCRAPCCSSCLRCGRFTAPIVLFCLISVAFVALGRGYLTQLLSWLENLPLSISLIVFILLFTLISFPFGFGYIILNTTAGYLYGLVRGQAIITVSVAIGFTVAFLLCRSCLRDWSSQYLSNPTLLALMRVVEGPHGLKVIILTRFTPVPFGLQNSLFAMTKVKFSKVFIGSVIGLFPTQLLNTYMGSTVRNMKEILADRADGYIILILQIVVTVVLSLYVVHKAKQELTKITKTHDLESGLPEDR</sequence>
<keyword evidence="2" id="KW-0812">Transmembrane</keyword>
<dbReference type="eggNOG" id="KOG3140">
    <property type="taxonomic scope" value="Eukaryota"/>
</dbReference>
<dbReference type="GO" id="GO:0051480">
    <property type="term" value="P:regulation of cytosolic calcium ion concentration"/>
    <property type="evidence" value="ECO:0007669"/>
    <property type="project" value="TreeGrafter"/>
</dbReference>
<dbReference type="OrthoDB" id="166803at2759"/>
<feature type="transmembrane region" description="Helical" evidence="2">
    <location>
        <begin position="249"/>
        <end position="267"/>
    </location>
</feature>
<evidence type="ECO:0000259" key="3">
    <source>
        <dbReference type="Pfam" id="PF09335"/>
    </source>
</evidence>